<reference evidence="1" key="1">
    <citation type="submission" date="2014-05" db="EMBL/GenBank/DDBJ databases">
        <authorList>
            <person name="Chronopoulou M."/>
        </authorList>
    </citation>
    <scope>NUCLEOTIDE SEQUENCE</scope>
    <source>
        <tissue evidence="1">Whole organism</tissue>
    </source>
</reference>
<evidence type="ECO:0000313" key="1">
    <source>
        <dbReference type="EMBL" id="CDW24172.1"/>
    </source>
</evidence>
<sequence>MVKNFLSELLELLARHQRCVQTGVVSIKSCCLLFTSTGGFFSINSVKWLSWRISSLIPPYLSHDNSQKKNYRV</sequence>
<protein>
    <submittedName>
        <fullName evidence="1">Uncharacterized protein</fullName>
    </submittedName>
</protein>
<dbReference type="EMBL" id="HACA01006811">
    <property type="protein sequence ID" value="CDW24172.1"/>
    <property type="molecule type" value="Transcribed_RNA"/>
</dbReference>
<accession>A0A0K2TF08</accession>
<organism evidence="1">
    <name type="scientific">Lepeophtheirus salmonis</name>
    <name type="common">Salmon louse</name>
    <name type="synonym">Caligus salmonis</name>
    <dbReference type="NCBI Taxonomy" id="72036"/>
    <lineage>
        <taxon>Eukaryota</taxon>
        <taxon>Metazoa</taxon>
        <taxon>Ecdysozoa</taxon>
        <taxon>Arthropoda</taxon>
        <taxon>Crustacea</taxon>
        <taxon>Multicrustacea</taxon>
        <taxon>Hexanauplia</taxon>
        <taxon>Copepoda</taxon>
        <taxon>Siphonostomatoida</taxon>
        <taxon>Caligidae</taxon>
        <taxon>Lepeophtheirus</taxon>
    </lineage>
</organism>
<proteinExistence type="predicted"/>
<dbReference type="AlphaFoldDB" id="A0A0K2TF08"/>
<name>A0A0K2TF08_LEPSM</name>